<evidence type="ECO:0000259" key="4">
    <source>
        <dbReference type="PROSITE" id="PS51194"/>
    </source>
</evidence>
<reference evidence="5 6" key="1">
    <citation type="submission" date="2019-09" db="EMBL/GenBank/DDBJ databases">
        <authorList>
            <person name="Brejova B."/>
        </authorList>
    </citation>
    <scope>NUCLEOTIDE SEQUENCE [LARGE SCALE GENOMIC DNA]</scope>
</reference>
<dbReference type="PANTHER" id="PTHR47396:SF1">
    <property type="entry name" value="ATP-DEPENDENT HELICASE IRC3-RELATED"/>
    <property type="match status" value="1"/>
</dbReference>
<feature type="region of interest" description="Disordered" evidence="2">
    <location>
        <begin position="708"/>
        <end position="729"/>
    </location>
</feature>
<dbReference type="EMBL" id="CABVLU010000003">
    <property type="protein sequence ID" value="VVT53203.1"/>
    <property type="molecule type" value="Genomic_DNA"/>
</dbReference>
<feature type="compositionally biased region" description="Basic and acidic residues" evidence="2">
    <location>
        <begin position="479"/>
        <end position="506"/>
    </location>
</feature>
<evidence type="ECO:0008006" key="7">
    <source>
        <dbReference type="Google" id="ProtNLM"/>
    </source>
</evidence>
<dbReference type="SMART" id="SM00487">
    <property type="entry name" value="DEXDc"/>
    <property type="match status" value="1"/>
</dbReference>
<dbReference type="CDD" id="cd18799">
    <property type="entry name" value="SF2_C_EcoAI-like"/>
    <property type="match status" value="1"/>
</dbReference>
<dbReference type="GeneID" id="43582273"/>
<dbReference type="GO" id="GO:0070125">
    <property type="term" value="P:mitochondrial translational elongation"/>
    <property type="evidence" value="ECO:0007669"/>
    <property type="project" value="TreeGrafter"/>
</dbReference>
<dbReference type="GO" id="GO:0036121">
    <property type="term" value="F:double-stranded DNA helicase activity"/>
    <property type="evidence" value="ECO:0007669"/>
    <property type="project" value="TreeGrafter"/>
</dbReference>
<dbReference type="Pfam" id="PF04851">
    <property type="entry name" value="ResIII"/>
    <property type="match status" value="1"/>
</dbReference>
<dbReference type="InterPro" id="IPR050742">
    <property type="entry name" value="Helicase_Restrict-Modif_Enz"/>
</dbReference>
<dbReference type="GO" id="GO:0005759">
    <property type="term" value="C:mitochondrial matrix"/>
    <property type="evidence" value="ECO:0007669"/>
    <property type="project" value="TreeGrafter"/>
</dbReference>
<evidence type="ECO:0000313" key="6">
    <source>
        <dbReference type="Proteomes" id="UP000398389"/>
    </source>
</evidence>
<feature type="region of interest" description="Disordered" evidence="2">
    <location>
        <begin position="479"/>
        <end position="515"/>
    </location>
</feature>
<dbReference type="Gene3D" id="3.40.50.300">
    <property type="entry name" value="P-loop containing nucleotide triphosphate hydrolases"/>
    <property type="match status" value="2"/>
</dbReference>
<keyword evidence="1" id="KW-0378">Hydrolase</keyword>
<evidence type="ECO:0000313" key="5">
    <source>
        <dbReference type="EMBL" id="VVT53203.1"/>
    </source>
</evidence>
<dbReference type="PROSITE" id="PS51194">
    <property type="entry name" value="HELICASE_CTER"/>
    <property type="match status" value="1"/>
</dbReference>
<dbReference type="PANTHER" id="PTHR47396">
    <property type="entry name" value="TYPE I RESTRICTION ENZYME ECOKI R PROTEIN"/>
    <property type="match status" value="1"/>
</dbReference>
<dbReference type="PROSITE" id="PS51192">
    <property type="entry name" value="HELICASE_ATP_BIND_1"/>
    <property type="match status" value="1"/>
</dbReference>
<dbReference type="SMART" id="SM00490">
    <property type="entry name" value="HELICc"/>
    <property type="match status" value="1"/>
</dbReference>
<accession>A0A5E8BPF5</accession>
<dbReference type="AlphaFoldDB" id="A0A5E8BPF5"/>
<dbReference type="InterPro" id="IPR006935">
    <property type="entry name" value="Helicase/UvrB_N"/>
</dbReference>
<proteinExistence type="predicted"/>
<keyword evidence="1" id="KW-0547">Nucleotide-binding</keyword>
<name>A0A5E8BPF5_9ASCO</name>
<dbReference type="InterPro" id="IPR001650">
    <property type="entry name" value="Helicase_C-like"/>
</dbReference>
<dbReference type="GO" id="GO:0005524">
    <property type="term" value="F:ATP binding"/>
    <property type="evidence" value="ECO:0007669"/>
    <property type="project" value="InterPro"/>
</dbReference>
<evidence type="ECO:0000256" key="1">
    <source>
        <dbReference type="ARBA" id="ARBA00022806"/>
    </source>
</evidence>
<dbReference type="GO" id="GO:0061749">
    <property type="term" value="F:forked DNA-dependent helicase activity"/>
    <property type="evidence" value="ECO:0007669"/>
    <property type="project" value="TreeGrafter"/>
</dbReference>
<dbReference type="GO" id="GO:0000403">
    <property type="term" value="F:Y-form DNA binding"/>
    <property type="evidence" value="ECO:0007669"/>
    <property type="project" value="TreeGrafter"/>
</dbReference>
<dbReference type="RefSeq" id="XP_031854064.1">
    <property type="nucleotide sequence ID" value="XM_031998173.1"/>
</dbReference>
<keyword evidence="1" id="KW-0067">ATP-binding</keyword>
<evidence type="ECO:0000259" key="3">
    <source>
        <dbReference type="PROSITE" id="PS51192"/>
    </source>
</evidence>
<keyword evidence="6" id="KW-1185">Reference proteome</keyword>
<protein>
    <recommendedName>
        <fullName evidence="7">ATP-dependent helicase IRC3</fullName>
    </recommendedName>
</protein>
<evidence type="ECO:0000256" key="2">
    <source>
        <dbReference type="SAM" id="MobiDB-lite"/>
    </source>
</evidence>
<dbReference type="GO" id="GO:0016787">
    <property type="term" value="F:hydrolase activity"/>
    <property type="evidence" value="ECO:0007669"/>
    <property type="project" value="InterPro"/>
</dbReference>
<keyword evidence="1" id="KW-0347">Helicase</keyword>
<dbReference type="InterPro" id="IPR027417">
    <property type="entry name" value="P-loop_NTPase"/>
</dbReference>
<organism evidence="5 6">
    <name type="scientific">Magnusiomyces paraingens</name>
    <dbReference type="NCBI Taxonomy" id="2606893"/>
    <lineage>
        <taxon>Eukaryota</taxon>
        <taxon>Fungi</taxon>
        <taxon>Dikarya</taxon>
        <taxon>Ascomycota</taxon>
        <taxon>Saccharomycotina</taxon>
        <taxon>Dipodascomycetes</taxon>
        <taxon>Dipodascales</taxon>
        <taxon>Dipodascaceae</taxon>
        <taxon>Magnusiomyces</taxon>
    </lineage>
</organism>
<dbReference type="Proteomes" id="UP000398389">
    <property type="component" value="Unassembled WGS sequence"/>
</dbReference>
<sequence>MILLRYLQQSKGCLIRSTIVQPGSRKCTSGLVFIRRLTEPSVGFLNIDSSLTQNSHKISLRSYQNECIKECLESFANGKNRIAVSLATGSGKTVIFSHLLSQITPQPGQGSCVLILVHRRELATQARDTVQRVCPHLKVQIEMGKECADVDADVIVASVPTLTTKSLKRLEYPQFDPKRFKLIIVDEAHHAAAPTYLKILKFFGAGTPETKIYVAGFSATFSRLDGLSLKSAMDHVVYHRSMMEMIKDGFLSDLRLTTIKASYDLQPLLDEENAKWEEQERQRLMTNTLKSPSIRKIKPPSKRGDYNSGLLSKILNTNEINELVVKIWKRICLEKYLSTLIFCVDIKHAEDLATKFQEHNISAEYISSKTPDGERAAILKRFKNRETPVLINCAILTEGTDIPNIDAIMLLRPTRSESLLVQMVGRGLRLHPGKEHCHLIDFVGSTSAQKSGMYTTPTLMGLDPNDLVEDVSLKEIEEMNEEKRKKEREREEREKEEKEKKEKEENIPENVPPGIDVDKIKIETYEGIVDFLGMKPDKNKSKSKKPRLDIFTSPYAWVPIKDNMYVLTGKEKQLNLVLEPNEPDKEDTWRLEKFEVVDQYTYLEHLINEHGNKQGIKKLKDFEKVDSRKKKYTIKQTVAEKLPNKVALRAADSLTEKYFESPYMVQRRAPWRNQPASSAQVDLIKKLLKKTLESREITSLHNKFLKERNKRRGGENTEPETSTPEDNLEWVEDITKGEASDILTKAKNGGLKDLLKSFYSYLNRLNKITKT</sequence>
<dbReference type="SUPFAM" id="SSF52540">
    <property type="entry name" value="P-loop containing nucleoside triphosphate hydrolases"/>
    <property type="match status" value="1"/>
</dbReference>
<feature type="domain" description="Helicase C-terminal" evidence="4">
    <location>
        <begin position="319"/>
        <end position="496"/>
    </location>
</feature>
<dbReference type="GO" id="GO:0032042">
    <property type="term" value="P:mitochondrial DNA metabolic process"/>
    <property type="evidence" value="ECO:0007669"/>
    <property type="project" value="TreeGrafter"/>
</dbReference>
<dbReference type="InterPro" id="IPR014001">
    <property type="entry name" value="Helicase_ATP-bd"/>
</dbReference>
<dbReference type="Pfam" id="PF00271">
    <property type="entry name" value="Helicase_C"/>
    <property type="match status" value="1"/>
</dbReference>
<dbReference type="OrthoDB" id="16911at2759"/>
<feature type="domain" description="Helicase ATP-binding" evidence="3">
    <location>
        <begin position="73"/>
        <end position="239"/>
    </location>
</feature>
<gene>
    <name evidence="5" type="ORF">SAPINGB_P003455</name>
</gene>